<organism evidence="2 3">
    <name type="scientific">Mucinivorans hirudinis</name>
    <dbReference type="NCBI Taxonomy" id="1433126"/>
    <lineage>
        <taxon>Bacteria</taxon>
        <taxon>Pseudomonadati</taxon>
        <taxon>Bacteroidota</taxon>
        <taxon>Bacteroidia</taxon>
        <taxon>Bacteroidales</taxon>
        <taxon>Rikenellaceae</taxon>
        <taxon>Mucinivorans</taxon>
    </lineage>
</organism>
<gene>
    <name evidence="2" type="ORF">BN938_0601</name>
</gene>
<dbReference type="AlphaFoldDB" id="A0A060R6K2"/>
<dbReference type="InterPro" id="IPR041657">
    <property type="entry name" value="HTH_17"/>
</dbReference>
<dbReference type="EMBL" id="HG934468">
    <property type="protein sequence ID" value="CDN30706.1"/>
    <property type="molecule type" value="Genomic_DNA"/>
</dbReference>
<dbReference type="InterPro" id="IPR009061">
    <property type="entry name" value="DNA-bd_dom_put_sf"/>
</dbReference>
<dbReference type="KEGG" id="rbc:BN938_0601"/>
<proteinExistence type="predicted"/>
<reference evidence="2 3" key="1">
    <citation type="journal article" date="2015" name="Genome Announc.">
        <title>Complete Genome Sequence of the Novel Leech Symbiont Mucinivorans hirudinis M3T.</title>
        <authorList>
            <person name="Nelson M.C."/>
            <person name="Bomar L."/>
            <person name="Graf J."/>
        </authorList>
    </citation>
    <scope>NUCLEOTIDE SEQUENCE [LARGE SCALE GENOMIC DNA]</scope>
    <source>
        <strain evidence="3">M3</strain>
    </source>
</reference>
<keyword evidence="3" id="KW-1185">Reference proteome</keyword>
<evidence type="ECO:0000313" key="3">
    <source>
        <dbReference type="Proteomes" id="UP000027616"/>
    </source>
</evidence>
<dbReference type="Proteomes" id="UP000027616">
    <property type="component" value="Chromosome I"/>
</dbReference>
<dbReference type="PATRIC" id="fig|1433126.3.peg.598"/>
<evidence type="ECO:0000259" key="1">
    <source>
        <dbReference type="Pfam" id="PF12728"/>
    </source>
</evidence>
<dbReference type="HOGENOM" id="CLU_133781_2_2_10"/>
<name>A0A060R6K2_9BACT</name>
<sequence>MKSYPFLSKKTLKKLFGVEVGLETFERWMQKIMERFDRNEQLIASLTGKEYKEVKYLDGERLLDNQDLCELLNTSKRSIQRYRSSGTLKYQMLWHKVYYKESDVQKFLESHFKEFNQKKQVAKTKR</sequence>
<dbReference type="SUPFAM" id="SSF46955">
    <property type="entry name" value="Putative DNA-binding domain"/>
    <property type="match status" value="1"/>
</dbReference>
<feature type="domain" description="Helix-turn-helix" evidence="1">
    <location>
        <begin position="62"/>
        <end position="110"/>
    </location>
</feature>
<dbReference type="eggNOG" id="ENOG50333QA">
    <property type="taxonomic scope" value="Bacteria"/>
</dbReference>
<dbReference type="Pfam" id="PF12728">
    <property type="entry name" value="HTH_17"/>
    <property type="match status" value="1"/>
</dbReference>
<accession>A0A060R6K2</accession>
<protein>
    <recommendedName>
        <fullName evidence="1">Helix-turn-helix domain-containing protein</fullName>
    </recommendedName>
</protein>
<dbReference type="PANTHER" id="PTHR34585">
    <property type="match status" value="1"/>
</dbReference>
<dbReference type="STRING" id="1433126.BN938_0601"/>
<dbReference type="PANTHER" id="PTHR34585:SF22">
    <property type="entry name" value="HELIX-TURN-HELIX DOMAIN-CONTAINING PROTEIN"/>
    <property type="match status" value="1"/>
</dbReference>
<evidence type="ECO:0000313" key="2">
    <source>
        <dbReference type="EMBL" id="CDN30706.1"/>
    </source>
</evidence>